<dbReference type="EMBL" id="JARK01000345">
    <property type="protein sequence ID" value="EYC38074.1"/>
    <property type="molecule type" value="Genomic_DNA"/>
</dbReference>
<evidence type="ECO:0000313" key="2">
    <source>
        <dbReference type="Proteomes" id="UP000024635"/>
    </source>
</evidence>
<dbReference type="AlphaFoldDB" id="A0A016WE41"/>
<protein>
    <submittedName>
        <fullName evidence="1">Uncharacterized protein</fullName>
    </submittedName>
</protein>
<keyword evidence="2" id="KW-1185">Reference proteome</keyword>
<sequence>MYDQIIAGYISTPLLLRTDTKDVRPVGTYSFAELMPHVIEARIAKMGGVGVSFQLLFGSPSLNDMRVQFGECLSNKLAS</sequence>
<gene>
    <name evidence="1" type="primary">Acey_s0745.g2009</name>
    <name evidence="1" type="ORF">Y032_0745g2009</name>
</gene>
<comment type="caution">
    <text evidence="1">The sequence shown here is derived from an EMBL/GenBank/DDBJ whole genome shotgun (WGS) entry which is preliminary data.</text>
</comment>
<proteinExistence type="predicted"/>
<accession>A0A016WE41</accession>
<name>A0A016WE41_9BILA</name>
<dbReference type="Proteomes" id="UP000024635">
    <property type="component" value="Unassembled WGS sequence"/>
</dbReference>
<evidence type="ECO:0000313" key="1">
    <source>
        <dbReference type="EMBL" id="EYC38074.1"/>
    </source>
</evidence>
<reference evidence="2" key="1">
    <citation type="journal article" date="2015" name="Nat. Genet.">
        <title>The genome and transcriptome of the zoonotic hookworm Ancylostoma ceylanicum identify infection-specific gene families.</title>
        <authorList>
            <person name="Schwarz E.M."/>
            <person name="Hu Y."/>
            <person name="Antoshechkin I."/>
            <person name="Miller M.M."/>
            <person name="Sternberg P.W."/>
            <person name="Aroian R.V."/>
        </authorList>
    </citation>
    <scope>NUCLEOTIDE SEQUENCE</scope>
    <source>
        <strain evidence="2">HY135</strain>
    </source>
</reference>
<organism evidence="1 2">
    <name type="scientific">Ancylostoma ceylanicum</name>
    <dbReference type="NCBI Taxonomy" id="53326"/>
    <lineage>
        <taxon>Eukaryota</taxon>
        <taxon>Metazoa</taxon>
        <taxon>Ecdysozoa</taxon>
        <taxon>Nematoda</taxon>
        <taxon>Chromadorea</taxon>
        <taxon>Rhabditida</taxon>
        <taxon>Rhabditina</taxon>
        <taxon>Rhabditomorpha</taxon>
        <taxon>Strongyloidea</taxon>
        <taxon>Ancylostomatidae</taxon>
        <taxon>Ancylostomatinae</taxon>
        <taxon>Ancylostoma</taxon>
    </lineage>
</organism>